<reference evidence="4" key="1">
    <citation type="submission" date="2016-03" db="EMBL/GenBank/DDBJ databases">
        <title>Complete genome sequence of the type strain Actinoalloteichus hymeniacidonis DSM 45092.</title>
        <authorList>
            <person name="Schaffert L."/>
            <person name="Albersmeier A."/>
            <person name="Winkler A."/>
            <person name="Kalinowski J."/>
            <person name="Zotchev S."/>
            <person name="Ruckert C."/>
        </authorList>
    </citation>
    <scope>NUCLEOTIDE SEQUENCE [LARGE SCALE GENOMIC DNA]</scope>
    <source>
        <strain evidence="4">HPA177(T) (DSM 45092(T))</strain>
    </source>
</reference>
<evidence type="ECO:0000259" key="2">
    <source>
        <dbReference type="Pfam" id="PF25000"/>
    </source>
</evidence>
<evidence type="ECO:0000259" key="1">
    <source>
        <dbReference type="Pfam" id="PF00931"/>
    </source>
</evidence>
<dbReference type="PANTHER" id="PTHR46082">
    <property type="entry name" value="ATP/GTP-BINDING PROTEIN-RELATED"/>
    <property type="match status" value="1"/>
</dbReference>
<dbReference type="InterPro" id="IPR002182">
    <property type="entry name" value="NB-ARC"/>
</dbReference>
<name>A0AAC9MW96_9PSEU</name>
<proteinExistence type="predicted"/>
<dbReference type="InterPro" id="IPR011990">
    <property type="entry name" value="TPR-like_helical_dom_sf"/>
</dbReference>
<evidence type="ECO:0000313" key="3">
    <source>
        <dbReference type="EMBL" id="AOS61978.1"/>
    </source>
</evidence>
<dbReference type="SUPFAM" id="SSF52540">
    <property type="entry name" value="P-loop containing nucleoside triphosphate hydrolases"/>
    <property type="match status" value="1"/>
</dbReference>
<dbReference type="Pfam" id="PF13424">
    <property type="entry name" value="TPR_12"/>
    <property type="match status" value="1"/>
</dbReference>
<dbReference type="Gene3D" id="3.40.50.300">
    <property type="entry name" value="P-loop containing nucleotide triphosphate hydrolases"/>
    <property type="match status" value="1"/>
</dbReference>
<dbReference type="EMBL" id="CP014859">
    <property type="protein sequence ID" value="AOS61978.1"/>
    <property type="molecule type" value="Genomic_DNA"/>
</dbReference>
<evidence type="ECO:0000313" key="4">
    <source>
        <dbReference type="Proteomes" id="UP000095210"/>
    </source>
</evidence>
<sequence>MSEEAGTRNEISGTVHNALQAGTIHGNVFQGGVHHHHAPPVEWPCRVGVLPPRAHCFQQRDVGAALSTTVAWQVITGLGGVGKTQLAADIARQTWQHRQVDLLVWITASSREAVISSYAAAATKVGHYVGDRGDEEASRRFLEWLDTTDRRWLIVLDDVQNPAHLRGLWPPQQPTGRVLLTSRRRDAALIRRGQLREVGLFTPSEATDYLHAVLAERPALVEGSTALATELGLLPLALAQAAAYLLDRQLSCATYLQRFTDRRRRLAELFPDVDSLPDDHHATLATTWSLSIELADQLEPAGLARPLLELASVLDPNGIPAAVFGSLGALDHLTTRLAPTGQVHAEDAQDALHNLHRLSLVAVELDDPYRSVRVHALVQRATREQLPADDLATIARAAADALFDSWPTIARDTEYEQILRDNTDTLHAQDGDHLWDSGCHSVLFRAGRSRSRTGLASEAARYFHDLYELANEILGPDHPDTFAARSDLAASRGEAGDAAGAAAAFQALFADRLRVNGPDHPDSLIARSNLISWRGEAGDVDGAVEECEALLTDELRVLGPDHPDTLTTRSNLASWRAESGDVLRALDEFEAVLVDRVRILGPHHPDTLGTRGNLASWRGEAGNAARAAADFEELLTAVDQVLGPDHPDTLSVRSNLASWCGELGDVAEAISRFEALLADRIRILGAHHPQTLGARNNLAYWRGEAGDTAGAIVEFEILLADHSRVLGPEHPHTLTIRGNLARWRGESGDAAQAVADLEALLADQTRVLSSHHPNTWATAHNLDFWRDEVEEGRGGTVGLG</sequence>
<dbReference type="InterPro" id="IPR056681">
    <property type="entry name" value="DUF7779"/>
</dbReference>
<dbReference type="PANTHER" id="PTHR46082:SF6">
    <property type="entry name" value="AAA+ ATPASE DOMAIN-CONTAINING PROTEIN-RELATED"/>
    <property type="match status" value="1"/>
</dbReference>
<dbReference type="InterPro" id="IPR027417">
    <property type="entry name" value="P-loop_NTPase"/>
</dbReference>
<accession>A0AAC9MW96</accession>
<dbReference type="KEGG" id="ahm:TL08_05765"/>
<dbReference type="Pfam" id="PF00931">
    <property type="entry name" value="NB-ARC"/>
    <property type="match status" value="1"/>
</dbReference>
<dbReference type="SUPFAM" id="SSF48452">
    <property type="entry name" value="TPR-like"/>
    <property type="match status" value="3"/>
</dbReference>
<dbReference type="InterPro" id="IPR053137">
    <property type="entry name" value="NLR-like"/>
</dbReference>
<organism evidence="3 4">
    <name type="scientific">Actinoalloteichus hymeniacidonis</name>
    <dbReference type="NCBI Taxonomy" id="340345"/>
    <lineage>
        <taxon>Bacteria</taxon>
        <taxon>Bacillati</taxon>
        <taxon>Actinomycetota</taxon>
        <taxon>Actinomycetes</taxon>
        <taxon>Pseudonocardiales</taxon>
        <taxon>Pseudonocardiaceae</taxon>
        <taxon>Actinoalloteichus</taxon>
    </lineage>
</organism>
<dbReference type="Pfam" id="PF25000">
    <property type="entry name" value="DUF7779"/>
    <property type="match status" value="1"/>
</dbReference>
<feature type="domain" description="DUF7779" evidence="2">
    <location>
        <begin position="304"/>
        <end position="389"/>
    </location>
</feature>
<dbReference type="RefSeq" id="WP_069847131.1">
    <property type="nucleotide sequence ID" value="NZ_CP014859.1"/>
</dbReference>
<dbReference type="Proteomes" id="UP000095210">
    <property type="component" value="Chromosome"/>
</dbReference>
<dbReference type="GO" id="GO:0043531">
    <property type="term" value="F:ADP binding"/>
    <property type="evidence" value="ECO:0007669"/>
    <property type="project" value="InterPro"/>
</dbReference>
<keyword evidence="4" id="KW-1185">Reference proteome</keyword>
<dbReference type="PRINTS" id="PR00364">
    <property type="entry name" value="DISEASERSIST"/>
</dbReference>
<feature type="domain" description="NB-ARC" evidence="1">
    <location>
        <begin position="71"/>
        <end position="211"/>
    </location>
</feature>
<gene>
    <name evidence="3" type="ORF">TL08_05765</name>
</gene>
<dbReference type="Gene3D" id="1.25.40.10">
    <property type="entry name" value="Tetratricopeptide repeat domain"/>
    <property type="match status" value="2"/>
</dbReference>
<dbReference type="AlphaFoldDB" id="A0AAC9MW96"/>
<protein>
    <submittedName>
        <fullName evidence="3">NB-ARC domain-containing protein</fullName>
    </submittedName>
</protein>
<dbReference type="Pfam" id="PF13374">
    <property type="entry name" value="TPR_10"/>
    <property type="match status" value="5"/>
</dbReference>